<protein>
    <submittedName>
        <fullName evidence="1">Uncharacterized protein</fullName>
    </submittedName>
</protein>
<gene>
    <name evidence="1" type="ORF">M422DRAFT_164956</name>
</gene>
<dbReference type="EMBL" id="KN837106">
    <property type="protein sequence ID" value="KIJ46713.1"/>
    <property type="molecule type" value="Genomic_DNA"/>
</dbReference>
<keyword evidence="2" id="KW-1185">Reference proteome</keyword>
<evidence type="ECO:0000313" key="2">
    <source>
        <dbReference type="Proteomes" id="UP000054279"/>
    </source>
</evidence>
<evidence type="ECO:0000313" key="1">
    <source>
        <dbReference type="EMBL" id="KIJ46713.1"/>
    </source>
</evidence>
<dbReference type="Proteomes" id="UP000054279">
    <property type="component" value="Unassembled WGS sequence"/>
</dbReference>
<organism evidence="1 2">
    <name type="scientific">Sphaerobolus stellatus (strain SS14)</name>
    <dbReference type="NCBI Taxonomy" id="990650"/>
    <lineage>
        <taxon>Eukaryota</taxon>
        <taxon>Fungi</taxon>
        <taxon>Dikarya</taxon>
        <taxon>Basidiomycota</taxon>
        <taxon>Agaricomycotina</taxon>
        <taxon>Agaricomycetes</taxon>
        <taxon>Phallomycetidae</taxon>
        <taxon>Geastrales</taxon>
        <taxon>Sphaerobolaceae</taxon>
        <taxon>Sphaerobolus</taxon>
    </lineage>
</organism>
<dbReference type="AlphaFoldDB" id="A0A0C9W4W1"/>
<sequence>MALISSLWWLFKVVLDFIIDLPILFKRLFYEDPGVKSCAWFASTPDGILHFFANTLRVAIILIFSPIYAHILPVKACAGELLKKRKWFIESPSTPDAVLLNSPSPSGG</sequence>
<feature type="non-terminal residue" evidence="1">
    <location>
        <position position="108"/>
    </location>
</feature>
<dbReference type="HOGENOM" id="CLU_2203388_0_0_1"/>
<name>A0A0C9W4W1_SPHS4</name>
<accession>A0A0C9W4W1</accession>
<proteinExistence type="predicted"/>
<reference evidence="1 2" key="1">
    <citation type="submission" date="2014-06" db="EMBL/GenBank/DDBJ databases">
        <title>Evolutionary Origins and Diversification of the Mycorrhizal Mutualists.</title>
        <authorList>
            <consortium name="DOE Joint Genome Institute"/>
            <consortium name="Mycorrhizal Genomics Consortium"/>
            <person name="Kohler A."/>
            <person name="Kuo A."/>
            <person name="Nagy L.G."/>
            <person name="Floudas D."/>
            <person name="Copeland A."/>
            <person name="Barry K.W."/>
            <person name="Cichocki N."/>
            <person name="Veneault-Fourrey C."/>
            <person name="LaButti K."/>
            <person name="Lindquist E.A."/>
            <person name="Lipzen A."/>
            <person name="Lundell T."/>
            <person name="Morin E."/>
            <person name="Murat C."/>
            <person name="Riley R."/>
            <person name="Ohm R."/>
            <person name="Sun H."/>
            <person name="Tunlid A."/>
            <person name="Henrissat B."/>
            <person name="Grigoriev I.V."/>
            <person name="Hibbett D.S."/>
            <person name="Martin F."/>
        </authorList>
    </citation>
    <scope>NUCLEOTIDE SEQUENCE [LARGE SCALE GENOMIC DNA]</scope>
    <source>
        <strain evidence="1 2">SS14</strain>
    </source>
</reference>